<sequence length="95" mass="10907">MTYRLTEKAADDIQCIYADGIRLFGVQQAAMYHARLRQSFETLARHPELARQRTELAPPVRIHPCGSHVIVYVIDQNGVLIVRVRHGHEDWSNAE</sequence>
<dbReference type="InterPro" id="IPR007712">
    <property type="entry name" value="RelE/ParE_toxin"/>
</dbReference>
<name>A0A0F9XEI3_9ZZZZ</name>
<dbReference type="InterPro" id="IPR035093">
    <property type="entry name" value="RelE/ParE_toxin_dom_sf"/>
</dbReference>
<organism evidence="3">
    <name type="scientific">marine sediment metagenome</name>
    <dbReference type="NCBI Taxonomy" id="412755"/>
    <lineage>
        <taxon>unclassified sequences</taxon>
        <taxon>metagenomes</taxon>
        <taxon>ecological metagenomes</taxon>
    </lineage>
</organism>
<proteinExistence type="inferred from homology"/>
<evidence type="ECO:0008006" key="4">
    <source>
        <dbReference type="Google" id="ProtNLM"/>
    </source>
</evidence>
<reference evidence="3" key="1">
    <citation type="journal article" date="2015" name="Nature">
        <title>Complex archaea that bridge the gap between prokaryotes and eukaryotes.</title>
        <authorList>
            <person name="Spang A."/>
            <person name="Saw J.H."/>
            <person name="Jorgensen S.L."/>
            <person name="Zaremba-Niedzwiedzka K."/>
            <person name="Martijn J."/>
            <person name="Lind A.E."/>
            <person name="van Eijk R."/>
            <person name="Schleper C."/>
            <person name="Guy L."/>
            <person name="Ettema T.J."/>
        </authorList>
    </citation>
    <scope>NUCLEOTIDE SEQUENCE</scope>
</reference>
<dbReference type="Gene3D" id="3.30.2310.20">
    <property type="entry name" value="RelE-like"/>
    <property type="match status" value="1"/>
</dbReference>
<accession>A0A0F9XEI3</accession>
<evidence type="ECO:0000256" key="1">
    <source>
        <dbReference type="ARBA" id="ARBA00006226"/>
    </source>
</evidence>
<evidence type="ECO:0000256" key="2">
    <source>
        <dbReference type="ARBA" id="ARBA00022649"/>
    </source>
</evidence>
<dbReference type="PANTHER" id="PTHR33755:SF9">
    <property type="entry name" value="TOXIN PARE1"/>
    <property type="match status" value="1"/>
</dbReference>
<dbReference type="InterPro" id="IPR051803">
    <property type="entry name" value="TA_system_RelE-like_toxin"/>
</dbReference>
<comment type="caution">
    <text evidence="3">The sequence shown here is derived from an EMBL/GenBank/DDBJ whole genome shotgun (WGS) entry which is preliminary data.</text>
</comment>
<dbReference type="Pfam" id="PF05016">
    <property type="entry name" value="ParE_toxin"/>
    <property type="match status" value="1"/>
</dbReference>
<comment type="similarity">
    <text evidence="1">Belongs to the RelE toxin family.</text>
</comment>
<dbReference type="PIRSF" id="PIRSF029218">
    <property type="entry name" value="ParE"/>
    <property type="match status" value="1"/>
</dbReference>
<dbReference type="AlphaFoldDB" id="A0A0F9XEI3"/>
<protein>
    <recommendedName>
        <fullName evidence="4">Toxin</fullName>
    </recommendedName>
</protein>
<dbReference type="InterPro" id="IPR028344">
    <property type="entry name" value="ParE1/4"/>
</dbReference>
<keyword evidence="2" id="KW-1277">Toxin-antitoxin system</keyword>
<dbReference type="EMBL" id="LAZR01000058">
    <property type="protein sequence ID" value="KKN97436.1"/>
    <property type="molecule type" value="Genomic_DNA"/>
</dbReference>
<evidence type="ECO:0000313" key="3">
    <source>
        <dbReference type="EMBL" id="KKN97436.1"/>
    </source>
</evidence>
<gene>
    <name evidence="3" type="ORF">LCGC14_0158550</name>
</gene>
<dbReference type="PANTHER" id="PTHR33755">
    <property type="entry name" value="TOXIN PARE1-RELATED"/>
    <property type="match status" value="1"/>
</dbReference>